<dbReference type="RefSeq" id="WP_225551615.1">
    <property type="nucleotide sequence ID" value="NZ_JADEYP010000004.1"/>
</dbReference>
<evidence type="ECO:0008006" key="4">
    <source>
        <dbReference type="Google" id="ProtNLM"/>
    </source>
</evidence>
<comment type="caution">
    <text evidence="2">The sequence shown here is derived from an EMBL/GenBank/DDBJ whole genome shotgun (WGS) entry which is preliminary data.</text>
</comment>
<reference evidence="2" key="1">
    <citation type="submission" date="2020-10" db="EMBL/GenBank/DDBJ databases">
        <authorList>
            <person name="Lu T."/>
            <person name="Wang Q."/>
            <person name="Han X."/>
        </authorList>
    </citation>
    <scope>NUCLEOTIDE SEQUENCE</scope>
    <source>
        <strain evidence="2">WQ 366</strain>
    </source>
</reference>
<evidence type="ECO:0000313" key="3">
    <source>
        <dbReference type="Proteomes" id="UP001165302"/>
    </source>
</evidence>
<keyword evidence="3" id="KW-1185">Reference proteome</keyword>
<accession>A0ABS7Z6C1</accession>
<feature type="chain" id="PRO_5046977664" description="Lipoprotein" evidence="1">
    <location>
        <begin position="27"/>
        <end position="179"/>
    </location>
</feature>
<evidence type="ECO:0000256" key="1">
    <source>
        <dbReference type="SAM" id="SignalP"/>
    </source>
</evidence>
<keyword evidence="1" id="KW-0732">Signal</keyword>
<feature type="signal peptide" evidence="1">
    <location>
        <begin position="1"/>
        <end position="26"/>
    </location>
</feature>
<dbReference type="PROSITE" id="PS51257">
    <property type="entry name" value="PROKAR_LIPOPROTEIN"/>
    <property type="match status" value="1"/>
</dbReference>
<gene>
    <name evidence="2" type="ORF">IPZ78_03850</name>
</gene>
<dbReference type="EMBL" id="JADEYP010000004">
    <property type="protein sequence ID" value="MCA5004289.1"/>
    <property type="molecule type" value="Genomic_DNA"/>
</dbReference>
<dbReference type="Proteomes" id="UP001165302">
    <property type="component" value="Unassembled WGS sequence"/>
</dbReference>
<organism evidence="2 3">
    <name type="scientific">Sphingobacterium bovistauri</name>
    <dbReference type="NCBI Taxonomy" id="2781959"/>
    <lineage>
        <taxon>Bacteria</taxon>
        <taxon>Pseudomonadati</taxon>
        <taxon>Bacteroidota</taxon>
        <taxon>Sphingobacteriia</taxon>
        <taxon>Sphingobacteriales</taxon>
        <taxon>Sphingobacteriaceae</taxon>
        <taxon>Sphingobacterium</taxon>
    </lineage>
</organism>
<proteinExistence type="predicted"/>
<protein>
    <recommendedName>
        <fullName evidence="4">Lipoprotein</fullName>
    </recommendedName>
</protein>
<name>A0ABS7Z6C1_9SPHI</name>
<evidence type="ECO:0000313" key="2">
    <source>
        <dbReference type="EMBL" id="MCA5004289.1"/>
    </source>
</evidence>
<sequence length="179" mass="19637">MRTITRTKINSLVFIFCATLLFLGCSKDNNTPETSKEAYFKFKLNGVQKEYKYHINANDPPSEKVIHFVTIAAFESNNIATSTSLGFQLVSDKGAQIGTYLNNNANGDQLHATYAIQNVSNGQITGTTTYNTNETPFTFQITSLTKSGVKGKFSGKLKLSGGSEILDVTEGEFSAPYNY</sequence>